<dbReference type="EMBL" id="JAGIZQ010000006">
    <property type="protein sequence ID" value="KAH6623262.1"/>
    <property type="molecule type" value="Genomic_DNA"/>
</dbReference>
<gene>
    <name evidence="1" type="ORF">F5144DRAFT_356844</name>
</gene>
<organism evidence="1 2">
    <name type="scientific">Chaetomium tenue</name>
    <dbReference type="NCBI Taxonomy" id="1854479"/>
    <lineage>
        <taxon>Eukaryota</taxon>
        <taxon>Fungi</taxon>
        <taxon>Dikarya</taxon>
        <taxon>Ascomycota</taxon>
        <taxon>Pezizomycotina</taxon>
        <taxon>Sordariomycetes</taxon>
        <taxon>Sordariomycetidae</taxon>
        <taxon>Sordariales</taxon>
        <taxon>Chaetomiaceae</taxon>
        <taxon>Chaetomium</taxon>
    </lineage>
</organism>
<keyword evidence="2" id="KW-1185">Reference proteome</keyword>
<evidence type="ECO:0000313" key="1">
    <source>
        <dbReference type="EMBL" id="KAH6623262.1"/>
    </source>
</evidence>
<comment type="caution">
    <text evidence="1">The sequence shown here is derived from an EMBL/GenBank/DDBJ whole genome shotgun (WGS) entry which is preliminary data.</text>
</comment>
<proteinExistence type="predicted"/>
<accession>A0ACB7NYC8</accession>
<name>A0ACB7NYC8_9PEZI</name>
<reference evidence="1 2" key="1">
    <citation type="journal article" date="2021" name="Nat. Commun.">
        <title>Genetic determinants of endophytism in the Arabidopsis root mycobiome.</title>
        <authorList>
            <person name="Mesny F."/>
            <person name="Miyauchi S."/>
            <person name="Thiergart T."/>
            <person name="Pickel B."/>
            <person name="Atanasova L."/>
            <person name="Karlsson M."/>
            <person name="Huettel B."/>
            <person name="Barry K.W."/>
            <person name="Haridas S."/>
            <person name="Chen C."/>
            <person name="Bauer D."/>
            <person name="Andreopoulos W."/>
            <person name="Pangilinan J."/>
            <person name="LaButti K."/>
            <person name="Riley R."/>
            <person name="Lipzen A."/>
            <person name="Clum A."/>
            <person name="Drula E."/>
            <person name="Henrissat B."/>
            <person name="Kohler A."/>
            <person name="Grigoriev I.V."/>
            <person name="Martin F.M."/>
            <person name="Hacquard S."/>
        </authorList>
    </citation>
    <scope>NUCLEOTIDE SEQUENCE [LARGE SCALE GENOMIC DNA]</scope>
    <source>
        <strain evidence="1 2">MPI-SDFR-AT-0079</strain>
    </source>
</reference>
<dbReference type="Proteomes" id="UP000724584">
    <property type="component" value="Unassembled WGS sequence"/>
</dbReference>
<evidence type="ECO:0000313" key="2">
    <source>
        <dbReference type="Proteomes" id="UP000724584"/>
    </source>
</evidence>
<sequence length="162" mass="18304">MVGWRGGEEAGCWLLGRWCFWCSSLCLLGLWLVDVDEVGLVSGHFRGRGRWVLLWAGTLTRRSFDDSPVNPPPRACLKSLRRDHWTPLMLGGLDLTRPHPRRQPILTTFPSHGWPRRPSRHSLIIGCGSRVPHQRNLGFPELWIAGAAQPDRRQLTNSGLGN</sequence>
<protein>
    <submittedName>
        <fullName evidence="1">Uncharacterized protein</fullName>
    </submittedName>
</protein>